<dbReference type="EMBL" id="JAKEIP010000215">
    <property type="protein sequence ID" value="MCF1598462.1"/>
    <property type="molecule type" value="Genomic_DNA"/>
</dbReference>
<organism evidence="1 2">
    <name type="scientific">Streptomyces muensis</name>
    <dbReference type="NCBI Taxonomy" id="1077944"/>
    <lineage>
        <taxon>Bacteria</taxon>
        <taxon>Bacillati</taxon>
        <taxon>Actinomycetota</taxon>
        <taxon>Actinomycetes</taxon>
        <taxon>Kitasatosporales</taxon>
        <taxon>Streptomycetaceae</taxon>
        <taxon>Streptomyces</taxon>
    </lineage>
</organism>
<dbReference type="Gene3D" id="2.60.120.620">
    <property type="entry name" value="q2cbj1_9rhob like domain"/>
    <property type="match status" value="1"/>
</dbReference>
<proteinExistence type="predicted"/>
<protein>
    <submittedName>
        <fullName evidence="1">Phytanoyl-CoA dioxygenase family protein</fullName>
    </submittedName>
</protein>
<keyword evidence="2" id="KW-1185">Reference proteome</keyword>
<dbReference type="Proteomes" id="UP001139384">
    <property type="component" value="Unassembled WGS sequence"/>
</dbReference>
<keyword evidence="1" id="KW-0560">Oxidoreductase</keyword>
<dbReference type="RefSeq" id="WP_234766843.1">
    <property type="nucleotide sequence ID" value="NZ_JAKEIP010000215.1"/>
</dbReference>
<dbReference type="GO" id="GO:0016706">
    <property type="term" value="F:2-oxoglutarate-dependent dioxygenase activity"/>
    <property type="evidence" value="ECO:0007669"/>
    <property type="project" value="UniProtKB-ARBA"/>
</dbReference>
<dbReference type="InterPro" id="IPR008775">
    <property type="entry name" value="Phytyl_CoA_dOase-like"/>
</dbReference>
<keyword evidence="1" id="KW-0223">Dioxygenase</keyword>
<comment type="caution">
    <text evidence="1">The sequence shown here is derived from an EMBL/GenBank/DDBJ whole genome shotgun (WGS) entry which is preliminary data.</text>
</comment>
<reference evidence="1" key="1">
    <citation type="submission" date="2022-01" db="EMBL/GenBank/DDBJ databases">
        <title>Draft Genome Sequences of Seven Type Strains of the Genus Streptomyces.</title>
        <authorList>
            <person name="Aziz S."/>
            <person name="Coretto E."/>
            <person name="Chronakova A."/>
            <person name="Sproer C."/>
            <person name="Huber K."/>
            <person name="Nouioui I."/>
            <person name="Gross H."/>
        </authorList>
    </citation>
    <scope>NUCLEOTIDE SEQUENCE</scope>
    <source>
        <strain evidence="1">DSM 103493</strain>
    </source>
</reference>
<dbReference type="Pfam" id="PF05721">
    <property type="entry name" value="PhyH"/>
    <property type="match status" value="1"/>
</dbReference>
<dbReference type="AlphaFoldDB" id="A0A9X1Q3U3"/>
<accession>A0A9X1Q3U3</accession>
<gene>
    <name evidence="1" type="ORF">L0P92_33665</name>
</gene>
<evidence type="ECO:0000313" key="2">
    <source>
        <dbReference type="Proteomes" id="UP001139384"/>
    </source>
</evidence>
<evidence type="ECO:0000313" key="1">
    <source>
        <dbReference type="EMBL" id="MCF1598462.1"/>
    </source>
</evidence>
<name>A0A9X1Q3U3_STRM4</name>
<sequence length="286" mass="33343">MSNTPTHAPTGFTHETWETFRRDGFLVIEDALDKDQVAALVAAVNKQEKPRDWNIVAVDSHFTEMIDSPSHIGYAYDVYGEMLKLLRSEYFRREPGQEIRNKWHFDGPRSTPFEVFSPRAPLRIKVGYWLTPLGHEDMGNLVYIPGSHRWPHLPQYHTHESHPQERQIIVPPGAMTLMWSGLWHRVAPNRSEFTRLNLFFEYGPSWIVSSDRGRSDPDWLSGLSRARRILMRDYDEPNDWIRLPAEDVPLYTLRPGESDLEAGQYGDHVPPQLRKRSTWLERNGML</sequence>
<dbReference type="SUPFAM" id="SSF51197">
    <property type="entry name" value="Clavaminate synthase-like"/>
    <property type="match status" value="1"/>
</dbReference>